<evidence type="ECO:0000313" key="2">
    <source>
        <dbReference type="Proteomes" id="UP000027222"/>
    </source>
</evidence>
<dbReference type="OrthoDB" id="2885496at2759"/>
<dbReference type="Proteomes" id="UP000027222">
    <property type="component" value="Unassembled WGS sequence"/>
</dbReference>
<evidence type="ECO:0000313" key="1">
    <source>
        <dbReference type="EMBL" id="KDR81735.1"/>
    </source>
</evidence>
<organism evidence="1 2">
    <name type="scientific">Galerina marginata (strain CBS 339.88)</name>
    <dbReference type="NCBI Taxonomy" id="685588"/>
    <lineage>
        <taxon>Eukaryota</taxon>
        <taxon>Fungi</taxon>
        <taxon>Dikarya</taxon>
        <taxon>Basidiomycota</taxon>
        <taxon>Agaricomycotina</taxon>
        <taxon>Agaricomycetes</taxon>
        <taxon>Agaricomycetidae</taxon>
        <taxon>Agaricales</taxon>
        <taxon>Agaricineae</taxon>
        <taxon>Strophariaceae</taxon>
        <taxon>Galerina</taxon>
    </lineage>
</organism>
<dbReference type="EMBL" id="KL142370">
    <property type="protein sequence ID" value="KDR81735.1"/>
    <property type="molecule type" value="Genomic_DNA"/>
</dbReference>
<sequence>MTPFVGFDPAWEQIRFKHVQLYYNAQHTYRRTLIFQPGHIAFCRGSIEVAFYSHLVDTGVKLRPREMPVDSEKPKRYCIVNKHIADQKYEVFLLTTFGGAKSLDQLGLIARYFGMPMGSTQWIDDTPGLTTIPPILGWNKASFVFALPTIQIIERSNLPALTRLPPLQLERLRQFADMKRKALPHIQGEIRKSLWNQHLYRQYAPAPYTDEFKPLPMEKVNPITLDEDDTVIEVFYGRSSAISPSKPKRIKVPPARNDIKWPLHYLNQDLNGSQSVVHRHHPAPWLGSFPKPHYASCLPISIRKFRHFIR</sequence>
<dbReference type="HOGENOM" id="CLU_880161_0_0_1"/>
<name>A0A067TES5_GALM3</name>
<accession>A0A067TES5</accession>
<keyword evidence="2" id="KW-1185">Reference proteome</keyword>
<gene>
    <name evidence="1" type="ORF">GALMADRAFT_239912</name>
</gene>
<reference evidence="2" key="1">
    <citation type="journal article" date="2014" name="Proc. Natl. Acad. Sci. U.S.A.">
        <title>Extensive sampling of basidiomycete genomes demonstrates inadequacy of the white-rot/brown-rot paradigm for wood decay fungi.</title>
        <authorList>
            <person name="Riley R."/>
            <person name="Salamov A.A."/>
            <person name="Brown D.W."/>
            <person name="Nagy L.G."/>
            <person name="Floudas D."/>
            <person name="Held B.W."/>
            <person name="Levasseur A."/>
            <person name="Lombard V."/>
            <person name="Morin E."/>
            <person name="Otillar R."/>
            <person name="Lindquist E.A."/>
            <person name="Sun H."/>
            <person name="LaButti K.M."/>
            <person name="Schmutz J."/>
            <person name="Jabbour D."/>
            <person name="Luo H."/>
            <person name="Baker S.E."/>
            <person name="Pisabarro A.G."/>
            <person name="Walton J.D."/>
            <person name="Blanchette R.A."/>
            <person name="Henrissat B."/>
            <person name="Martin F."/>
            <person name="Cullen D."/>
            <person name="Hibbett D.S."/>
            <person name="Grigoriev I.V."/>
        </authorList>
    </citation>
    <scope>NUCLEOTIDE SEQUENCE [LARGE SCALE GENOMIC DNA]</scope>
    <source>
        <strain evidence="2">CBS 339.88</strain>
    </source>
</reference>
<dbReference type="AlphaFoldDB" id="A0A067TES5"/>
<proteinExistence type="predicted"/>
<protein>
    <submittedName>
        <fullName evidence="1">Uncharacterized protein</fullName>
    </submittedName>
</protein>